<dbReference type="GO" id="GO:0016758">
    <property type="term" value="F:hexosyltransferase activity"/>
    <property type="evidence" value="ECO:0007669"/>
    <property type="project" value="UniProtKB-ARBA"/>
</dbReference>
<keyword evidence="3" id="KW-1185">Reference proteome</keyword>
<sequence>MHDVKFTPHFFQNKESFLKPLVSVVIPTFHRPQLVKRAAISALGQTLQNIEVIVVVDGIDKDTSSTLSEIDDSRLQVIELSVNQGACFARDFGAKTANAEWIAFLDDDDEWMTQKLELQLATAKASNYKFPIVSSYLIAKTPQGESTWPRRVPKKSEPISEYLFVRNTFFMGEGLIQTSTIFTKKELLQKVPFDNHLKKHQDWDWILRAISIEGVGLEFVPETLSIWNLEGTRKSLSKSFSWESSLKWIQNRRNLVTPRAYSSFILAEVSARAAATGDSLAVLLLLYEAFQFGKPQLIDICLCAGMWIFPPHVRGKLRNILKGKPRAIAVDI</sequence>
<dbReference type="InterPro" id="IPR029044">
    <property type="entry name" value="Nucleotide-diphossugar_trans"/>
</dbReference>
<dbReference type="PANTHER" id="PTHR22916">
    <property type="entry name" value="GLYCOSYLTRANSFERASE"/>
    <property type="match status" value="1"/>
</dbReference>
<dbReference type="Pfam" id="PF00535">
    <property type="entry name" value="Glycos_transf_2"/>
    <property type="match status" value="1"/>
</dbReference>
<accession>A0A1Z4LT71</accession>
<dbReference type="Proteomes" id="UP000218418">
    <property type="component" value="Chromosome"/>
</dbReference>
<dbReference type="Gene3D" id="3.90.550.10">
    <property type="entry name" value="Spore Coat Polysaccharide Biosynthesis Protein SpsA, Chain A"/>
    <property type="match status" value="1"/>
</dbReference>
<dbReference type="PANTHER" id="PTHR22916:SF3">
    <property type="entry name" value="UDP-GLCNAC:BETAGAL BETA-1,3-N-ACETYLGLUCOSAMINYLTRANSFERASE-LIKE PROTEIN 1"/>
    <property type="match status" value="1"/>
</dbReference>
<feature type="domain" description="Glycosyltransferase 2-like" evidence="1">
    <location>
        <begin position="23"/>
        <end position="138"/>
    </location>
</feature>
<organism evidence="2 3">
    <name type="scientific">Calothrix parasitica NIES-267</name>
    <dbReference type="NCBI Taxonomy" id="1973488"/>
    <lineage>
        <taxon>Bacteria</taxon>
        <taxon>Bacillati</taxon>
        <taxon>Cyanobacteriota</taxon>
        <taxon>Cyanophyceae</taxon>
        <taxon>Nostocales</taxon>
        <taxon>Calotrichaceae</taxon>
        <taxon>Calothrix</taxon>
    </lineage>
</organism>
<dbReference type="EMBL" id="AP018227">
    <property type="protein sequence ID" value="BAY84268.1"/>
    <property type="molecule type" value="Genomic_DNA"/>
</dbReference>
<protein>
    <submittedName>
        <fullName evidence="2">Glycosyl transferase, group 2 family protein</fullName>
    </submittedName>
</protein>
<gene>
    <name evidence="2" type="ORF">NIES267_37640</name>
</gene>
<evidence type="ECO:0000313" key="3">
    <source>
        <dbReference type="Proteomes" id="UP000218418"/>
    </source>
</evidence>
<reference evidence="2 3" key="1">
    <citation type="submission" date="2017-06" db="EMBL/GenBank/DDBJ databases">
        <title>Genome sequencing of cyanobaciteial culture collection at National Institute for Environmental Studies (NIES).</title>
        <authorList>
            <person name="Hirose Y."/>
            <person name="Shimura Y."/>
            <person name="Fujisawa T."/>
            <person name="Nakamura Y."/>
            <person name="Kawachi M."/>
        </authorList>
    </citation>
    <scope>NUCLEOTIDE SEQUENCE [LARGE SCALE GENOMIC DNA]</scope>
    <source>
        <strain evidence="2 3">NIES-267</strain>
    </source>
</reference>
<evidence type="ECO:0000259" key="1">
    <source>
        <dbReference type="Pfam" id="PF00535"/>
    </source>
</evidence>
<dbReference type="SUPFAM" id="SSF53448">
    <property type="entry name" value="Nucleotide-diphospho-sugar transferases"/>
    <property type="match status" value="1"/>
</dbReference>
<name>A0A1Z4LT71_9CYAN</name>
<dbReference type="InterPro" id="IPR001173">
    <property type="entry name" value="Glyco_trans_2-like"/>
</dbReference>
<keyword evidence="2" id="KW-0808">Transferase</keyword>
<dbReference type="CDD" id="cd00761">
    <property type="entry name" value="Glyco_tranf_GTA_type"/>
    <property type="match status" value="1"/>
</dbReference>
<evidence type="ECO:0000313" key="2">
    <source>
        <dbReference type="EMBL" id="BAY84268.1"/>
    </source>
</evidence>
<dbReference type="AlphaFoldDB" id="A0A1Z4LT71"/>
<proteinExistence type="predicted"/>